<dbReference type="EMBL" id="DSBT01000225">
    <property type="protein sequence ID" value="HDP78083.1"/>
    <property type="molecule type" value="Genomic_DNA"/>
</dbReference>
<evidence type="ECO:0000313" key="1">
    <source>
        <dbReference type="EMBL" id="HDP78083.1"/>
    </source>
</evidence>
<protein>
    <submittedName>
        <fullName evidence="1">Uncharacterized protein</fullName>
    </submittedName>
</protein>
<sequence>MDGHDVLTFYCLDRGKGFLSERVEVTPYTYEKEDPGPYNFSKRGFGDYLGRQYLSDSDEELRVDFFENSLPVGGKAPAWQIMTVYSYEPDFGMDRGLKLSPLQRFMGSSGTWRHEEYHIILRFGEVTKRFLHFDQMSELAIQKGDRYWALRFAARAIHYLEDNGTPYHTSPGTILEILKIPFLYRSQFRRISVYHKFHDRYLGYRLWRGYEPFLKEIERTEAGIFDGLEDMTKGIRRRALDLLPETELFVKGLLRGASSESPSGEFSREYFDRLVNSQDTRQLDEVSCKVLRNLSSGVKSYLNQLERRFS</sequence>
<dbReference type="SUPFAM" id="SSF48537">
    <property type="entry name" value="Phospholipase C/P1 nuclease"/>
    <property type="match status" value="1"/>
</dbReference>
<accession>A0A7C1GTS3</accession>
<dbReference type="GO" id="GO:0016788">
    <property type="term" value="F:hydrolase activity, acting on ester bonds"/>
    <property type="evidence" value="ECO:0007669"/>
    <property type="project" value="InterPro"/>
</dbReference>
<dbReference type="Proteomes" id="UP000886198">
    <property type="component" value="Unassembled WGS sequence"/>
</dbReference>
<proteinExistence type="predicted"/>
<dbReference type="InterPro" id="IPR008947">
    <property type="entry name" value="PLipase_C/P1_nuclease_dom_sf"/>
</dbReference>
<dbReference type="AlphaFoldDB" id="A0A7C1GTS3"/>
<reference evidence="1" key="1">
    <citation type="journal article" date="2020" name="mSystems">
        <title>Genome- and Community-Level Interaction Insights into Carbon Utilization and Element Cycling Functions of Hydrothermarchaeota in Hydrothermal Sediment.</title>
        <authorList>
            <person name="Zhou Z."/>
            <person name="Liu Y."/>
            <person name="Xu W."/>
            <person name="Pan J."/>
            <person name="Luo Z.H."/>
            <person name="Li M."/>
        </authorList>
    </citation>
    <scope>NUCLEOTIDE SEQUENCE [LARGE SCALE GENOMIC DNA]</scope>
    <source>
        <strain evidence="1">SpSt-1179</strain>
    </source>
</reference>
<name>A0A7C1GTS3_9BACT</name>
<organism evidence="1">
    <name type="scientific">Mesotoga infera</name>
    <dbReference type="NCBI Taxonomy" id="1236046"/>
    <lineage>
        <taxon>Bacteria</taxon>
        <taxon>Thermotogati</taxon>
        <taxon>Thermotogota</taxon>
        <taxon>Thermotogae</taxon>
        <taxon>Kosmotogales</taxon>
        <taxon>Kosmotogaceae</taxon>
        <taxon>Mesotoga</taxon>
    </lineage>
</organism>
<comment type="caution">
    <text evidence="1">The sequence shown here is derived from an EMBL/GenBank/DDBJ whole genome shotgun (WGS) entry which is preliminary data.</text>
</comment>
<gene>
    <name evidence="1" type="ORF">ENN47_07860</name>
</gene>